<dbReference type="EMBL" id="JACBAG010001701">
    <property type="protein sequence ID" value="KAF7183745.1"/>
    <property type="molecule type" value="Genomic_DNA"/>
</dbReference>
<evidence type="ECO:0000313" key="14">
    <source>
        <dbReference type="Proteomes" id="UP000654922"/>
    </source>
</evidence>
<feature type="domain" description="Protein kinase" evidence="10">
    <location>
        <begin position="580"/>
        <end position="945"/>
    </location>
</feature>
<dbReference type="SUPFAM" id="SSF50630">
    <property type="entry name" value="Acid proteases"/>
    <property type="match status" value="1"/>
</dbReference>
<keyword evidence="1" id="KW-0723">Serine/threonine-protein kinase</keyword>
<keyword evidence="9" id="KW-0732">Signal</keyword>
<keyword evidence="4" id="KW-0418">Kinase</keyword>
<feature type="transmembrane region" description="Helical" evidence="8">
    <location>
        <begin position="477"/>
        <end position="501"/>
    </location>
</feature>
<evidence type="ECO:0000256" key="5">
    <source>
        <dbReference type="ARBA" id="ARBA00022840"/>
    </source>
</evidence>
<feature type="binding site" evidence="6">
    <location>
        <position position="609"/>
    </location>
    <ligand>
        <name>ATP</name>
        <dbReference type="ChEBI" id="CHEBI:30616"/>
    </ligand>
</feature>
<gene>
    <name evidence="11" type="ORF">CNMCM5623_004856</name>
    <name evidence="12" type="ORF">CNMCM7691_004095</name>
</gene>
<feature type="region of interest" description="Disordered" evidence="7">
    <location>
        <begin position="449"/>
        <end position="470"/>
    </location>
</feature>
<dbReference type="PANTHER" id="PTHR45646:SF11">
    <property type="entry name" value="SERINE_THREONINE-PROTEIN KINASE DOA"/>
    <property type="match status" value="1"/>
</dbReference>
<dbReference type="GO" id="GO:0005634">
    <property type="term" value="C:nucleus"/>
    <property type="evidence" value="ECO:0007669"/>
    <property type="project" value="TreeGrafter"/>
</dbReference>
<dbReference type="CDD" id="cd21699">
    <property type="entry name" value="JMTM_APP_like"/>
    <property type="match status" value="1"/>
</dbReference>
<evidence type="ECO:0000313" key="12">
    <source>
        <dbReference type="EMBL" id="KAF7183745.1"/>
    </source>
</evidence>
<keyword evidence="8" id="KW-1133">Transmembrane helix</keyword>
<dbReference type="OrthoDB" id="4074350at2759"/>
<dbReference type="PROSITE" id="PS00107">
    <property type="entry name" value="PROTEIN_KINASE_ATP"/>
    <property type="match status" value="1"/>
</dbReference>
<name>A0A8H6PRF0_9EURO</name>
<dbReference type="InterPro" id="IPR051175">
    <property type="entry name" value="CLK_kinases"/>
</dbReference>
<evidence type="ECO:0000256" key="4">
    <source>
        <dbReference type="ARBA" id="ARBA00022777"/>
    </source>
</evidence>
<protein>
    <recommendedName>
        <fullName evidence="10">Protein kinase domain-containing protein</fullName>
    </recommendedName>
</protein>
<keyword evidence="13" id="KW-1185">Reference proteome</keyword>
<evidence type="ECO:0000313" key="11">
    <source>
        <dbReference type="EMBL" id="KAF7159518.1"/>
    </source>
</evidence>
<feature type="chain" id="PRO_5035140863" description="Protein kinase domain-containing protein" evidence="9">
    <location>
        <begin position="34"/>
        <end position="957"/>
    </location>
</feature>
<dbReference type="EMBL" id="JACBAE010001379">
    <property type="protein sequence ID" value="KAF7159518.1"/>
    <property type="molecule type" value="Genomic_DNA"/>
</dbReference>
<keyword evidence="2" id="KW-0808">Transferase</keyword>
<dbReference type="InterPro" id="IPR021109">
    <property type="entry name" value="Peptidase_aspartic_dom_sf"/>
</dbReference>
<reference evidence="11" key="1">
    <citation type="submission" date="2020-06" db="EMBL/GenBank/DDBJ databases">
        <title>Draft genome sequences of strains closely related to Aspergillus parafelis and Aspergillus hiratsukae.</title>
        <authorList>
            <person name="Dos Santos R.A.C."/>
            <person name="Rivero-Menendez O."/>
            <person name="Steenwyk J.L."/>
            <person name="Mead M.E."/>
            <person name="Goldman G.H."/>
            <person name="Alastruey-Izquierdo A."/>
            <person name="Rokas A."/>
        </authorList>
    </citation>
    <scope>NUCLEOTIDE SEQUENCE</scope>
    <source>
        <strain evidence="11">CNM-CM5623</strain>
        <strain evidence="12">CNM-CM7691</strain>
    </source>
</reference>
<keyword evidence="8" id="KW-0812">Transmembrane</keyword>
<dbReference type="GO" id="GO:0004674">
    <property type="term" value="F:protein serine/threonine kinase activity"/>
    <property type="evidence" value="ECO:0007669"/>
    <property type="project" value="UniProtKB-KW"/>
</dbReference>
<evidence type="ECO:0000256" key="2">
    <source>
        <dbReference type="ARBA" id="ARBA00022679"/>
    </source>
</evidence>
<dbReference type="Proteomes" id="UP000641853">
    <property type="component" value="Unassembled WGS sequence"/>
</dbReference>
<keyword evidence="3 6" id="KW-0547">Nucleotide-binding</keyword>
<dbReference type="AlphaFoldDB" id="A0A8H6PRF0"/>
<evidence type="ECO:0000256" key="1">
    <source>
        <dbReference type="ARBA" id="ARBA00022527"/>
    </source>
</evidence>
<keyword evidence="5 6" id="KW-0067">ATP-binding</keyword>
<dbReference type="SUPFAM" id="SSF56112">
    <property type="entry name" value="Protein kinase-like (PK-like)"/>
    <property type="match status" value="1"/>
</dbReference>
<evidence type="ECO:0000256" key="9">
    <source>
        <dbReference type="SAM" id="SignalP"/>
    </source>
</evidence>
<dbReference type="InterPro" id="IPR017441">
    <property type="entry name" value="Protein_kinase_ATP_BS"/>
</dbReference>
<dbReference type="InterPro" id="IPR000719">
    <property type="entry name" value="Prot_kinase_dom"/>
</dbReference>
<comment type="caution">
    <text evidence="11">The sequence shown here is derived from an EMBL/GenBank/DDBJ whole genome shotgun (WGS) entry which is preliminary data.</text>
</comment>
<dbReference type="PROSITE" id="PS50011">
    <property type="entry name" value="PROTEIN_KINASE_DOM"/>
    <property type="match status" value="1"/>
</dbReference>
<dbReference type="Gene3D" id="1.10.510.10">
    <property type="entry name" value="Transferase(Phosphotransferase) domain 1"/>
    <property type="match status" value="1"/>
</dbReference>
<dbReference type="SMART" id="SM00220">
    <property type="entry name" value="S_TKc"/>
    <property type="match status" value="1"/>
</dbReference>
<dbReference type="Gene3D" id="2.40.70.10">
    <property type="entry name" value="Acid Proteases"/>
    <property type="match status" value="1"/>
</dbReference>
<dbReference type="GO" id="GO:0043484">
    <property type="term" value="P:regulation of RNA splicing"/>
    <property type="evidence" value="ECO:0007669"/>
    <property type="project" value="TreeGrafter"/>
</dbReference>
<dbReference type="Pfam" id="PF00069">
    <property type="entry name" value="Pkinase"/>
    <property type="match status" value="1"/>
</dbReference>
<dbReference type="Proteomes" id="UP000654922">
    <property type="component" value="Unassembled WGS sequence"/>
</dbReference>
<dbReference type="InterPro" id="IPR011009">
    <property type="entry name" value="Kinase-like_dom_sf"/>
</dbReference>
<feature type="region of interest" description="Disordered" evidence="7">
    <location>
        <begin position="524"/>
        <end position="547"/>
    </location>
</feature>
<sequence>MSDDGILFSAAPSSSCSFSFLLFLLLMVSSAGADCVPSPFSVRVGNVSLPNNQVARGLNIAVGVPAQPFAFLPQWPLNNTFVYPTGWNCGTDWAEAGCMTFRGGLFDKSKSTSVGATSTDSYPTDSSPYPYLEIFSDTLTLTPSNINVTKFPLGMPKADWGEEGYHPQAAIGLGRNSTLLNALVSTGKIASRSWAMFWGRQGATADAQMDGNFVFGGYDRAKASGANFTQGLVYSNPACSTGMLVTITDISLNWKNGTTTSLYDGSQSSAMSACIVPDYPVLMTIPYEPYFKRFTTITNDSIISFGRSFGINYYGMLYASGKSPYSGDLSITLSSGLKARITNDQLVIPNLTIDKTSGAILSNASAPELVLNSMQQVNAGDLPQLGRQFLSSAYVMVNQDAGQFTLWAAKPTTEEDLVAVNSDNRVYGSFCAPGVSNLVGATQTTGISNPTQSAASNSNTGQSQTTEGASTGLSSGAIAGIVVGGVAGAALVVAGVFFAIIKRRRRRQTRPSPEIAEAFSPPKVVDQTPRAPQELPGHLPNGTTGGTGEYIPIDDVEKLERYRPGGYHPITIGAWLNDRYRIVHKLGFGTYSTVWLARDQEAKRYVAIKITVAAGDRADFQESNILRHLGVAGLKGVAYIPRILDEFSISGPNGIHRCFVITPGMMSLAEAKDASSARLFQLPVARAIAAQLMQAVAFLHSQGVAHADLHAGNVLLRLPESMNALSPEQLYEQFGRPHTEPVERLDQRPLPSGVPSHAVVPVWLGKASEQISLSEAQIIVTDYGESFTPATTRRHYSHGPALLVPPEVHFEPQEPLSFPADKWTLACTIWEIIGQRPLFEGFNPSVDWVIREQVDALGKLPLEWWVKWDSRTTWFNEDGTRHSSASPRTWEQRFSDSVQEPRQEAKMQVVGEEEKVSLLAMLRAMLAFRPEERPTAKEVMECEWMQRWALPEFAKCK</sequence>
<feature type="signal peptide" evidence="9">
    <location>
        <begin position="1"/>
        <end position="33"/>
    </location>
</feature>
<organism evidence="11 14">
    <name type="scientific">Aspergillus felis</name>
    <dbReference type="NCBI Taxonomy" id="1287682"/>
    <lineage>
        <taxon>Eukaryota</taxon>
        <taxon>Fungi</taxon>
        <taxon>Dikarya</taxon>
        <taxon>Ascomycota</taxon>
        <taxon>Pezizomycotina</taxon>
        <taxon>Eurotiomycetes</taxon>
        <taxon>Eurotiomycetidae</taxon>
        <taxon>Eurotiales</taxon>
        <taxon>Aspergillaceae</taxon>
        <taxon>Aspergillus</taxon>
        <taxon>Aspergillus subgen. Fumigati</taxon>
    </lineage>
</organism>
<dbReference type="PANTHER" id="PTHR45646">
    <property type="entry name" value="SERINE/THREONINE-PROTEIN KINASE DOA-RELATED"/>
    <property type="match status" value="1"/>
</dbReference>
<evidence type="ECO:0000256" key="8">
    <source>
        <dbReference type="SAM" id="Phobius"/>
    </source>
</evidence>
<evidence type="ECO:0000313" key="13">
    <source>
        <dbReference type="Proteomes" id="UP000641853"/>
    </source>
</evidence>
<evidence type="ECO:0000259" key="10">
    <source>
        <dbReference type="PROSITE" id="PS50011"/>
    </source>
</evidence>
<dbReference type="GO" id="GO:0005524">
    <property type="term" value="F:ATP binding"/>
    <property type="evidence" value="ECO:0007669"/>
    <property type="project" value="UniProtKB-UniRule"/>
</dbReference>
<evidence type="ECO:0000256" key="3">
    <source>
        <dbReference type="ARBA" id="ARBA00022741"/>
    </source>
</evidence>
<proteinExistence type="predicted"/>
<dbReference type="Gene3D" id="3.30.200.20">
    <property type="entry name" value="Phosphorylase Kinase, domain 1"/>
    <property type="match status" value="1"/>
</dbReference>
<evidence type="ECO:0000256" key="7">
    <source>
        <dbReference type="SAM" id="MobiDB-lite"/>
    </source>
</evidence>
<evidence type="ECO:0000256" key="6">
    <source>
        <dbReference type="PROSITE-ProRule" id="PRU10141"/>
    </source>
</evidence>
<accession>A0A8H6PRF0</accession>
<keyword evidence="8" id="KW-0472">Membrane</keyword>